<dbReference type="PANTHER" id="PTHR36933:SF1">
    <property type="entry name" value="SLL0788 PROTEIN"/>
    <property type="match status" value="1"/>
</dbReference>
<dbReference type="PANTHER" id="PTHR36933">
    <property type="entry name" value="SLL0788 PROTEIN"/>
    <property type="match status" value="1"/>
</dbReference>
<accession>A0A381NJ69</accession>
<evidence type="ECO:0000256" key="1">
    <source>
        <dbReference type="SAM" id="MobiDB-lite"/>
    </source>
</evidence>
<proteinExistence type="predicted"/>
<dbReference type="InterPro" id="IPR012347">
    <property type="entry name" value="Ferritin-like"/>
</dbReference>
<dbReference type="EMBL" id="UINC01000397">
    <property type="protein sequence ID" value="SUZ54595.1"/>
    <property type="molecule type" value="Genomic_DNA"/>
</dbReference>
<feature type="compositionally biased region" description="Low complexity" evidence="1">
    <location>
        <begin position="53"/>
        <end position="63"/>
    </location>
</feature>
<gene>
    <name evidence="3" type="ORF">METZ01_LOCUS7449</name>
</gene>
<sequence>MFKALTVYTLTSTMLQFRIIVFAVCISAISCQSMAIKSDPSPAESIQSTAESQPPLLQPGLPGESTQKIDVSEAVDLSRVEARAADVQFMQGMIGHHAQALEMTSLLYDRTDWQNIRGLAARIDVSQADEIKMMQDWLRVRGEEIPDVHAHHGHGAMLMPGMLTSEQMTGLAAATGPDFDKLFLEYMIMHHQGAVIMVETLFASPGAGQESQIFHFASDVVADQSMEITRMRRMRGMIESR</sequence>
<dbReference type="AlphaFoldDB" id="A0A381NJ69"/>
<protein>
    <recommendedName>
        <fullName evidence="2">DUF305 domain-containing protein</fullName>
    </recommendedName>
</protein>
<evidence type="ECO:0000313" key="3">
    <source>
        <dbReference type="EMBL" id="SUZ54595.1"/>
    </source>
</evidence>
<evidence type="ECO:0000259" key="2">
    <source>
        <dbReference type="Pfam" id="PF03713"/>
    </source>
</evidence>
<dbReference type="PROSITE" id="PS51257">
    <property type="entry name" value="PROKAR_LIPOPROTEIN"/>
    <property type="match status" value="1"/>
</dbReference>
<name>A0A381NJ69_9ZZZZ</name>
<organism evidence="3">
    <name type="scientific">marine metagenome</name>
    <dbReference type="NCBI Taxonomy" id="408172"/>
    <lineage>
        <taxon>unclassified sequences</taxon>
        <taxon>metagenomes</taxon>
        <taxon>ecological metagenomes</taxon>
    </lineage>
</organism>
<dbReference type="Gene3D" id="1.20.1260.10">
    <property type="match status" value="1"/>
</dbReference>
<reference evidence="3" key="1">
    <citation type="submission" date="2018-05" db="EMBL/GenBank/DDBJ databases">
        <authorList>
            <person name="Lanie J.A."/>
            <person name="Ng W.-L."/>
            <person name="Kazmierczak K.M."/>
            <person name="Andrzejewski T.M."/>
            <person name="Davidsen T.M."/>
            <person name="Wayne K.J."/>
            <person name="Tettelin H."/>
            <person name="Glass J.I."/>
            <person name="Rusch D."/>
            <person name="Podicherti R."/>
            <person name="Tsui H.-C.T."/>
            <person name="Winkler M.E."/>
        </authorList>
    </citation>
    <scope>NUCLEOTIDE SEQUENCE</scope>
</reference>
<feature type="region of interest" description="Disordered" evidence="1">
    <location>
        <begin position="40"/>
        <end position="65"/>
    </location>
</feature>
<feature type="domain" description="DUF305" evidence="2">
    <location>
        <begin position="86"/>
        <end position="234"/>
    </location>
</feature>
<dbReference type="InterPro" id="IPR005183">
    <property type="entry name" value="DUF305_CopM-like"/>
</dbReference>
<dbReference type="Pfam" id="PF03713">
    <property type="entry name" value="DUF305"/>
    <property type="match status" value="1"/>
</dbReference>